<keyword evidence="12" id="KW-0648">Protein biosynthesis</keyword>
<keyword evidence="11" id="KW-0460">Magnesium</keyword>
<proteinExistence type="inferred from homology"/>
<keyword evidence="9" id="KW-0547">Nucleotide-binding</keyword>
<evidence type="ECO:0000256" key="3">
    <source>
        <dbReference type="ARBA" id="ARBA00006703"/>
    </source>
</evidence>
<dbReference type="Gene3D" id="1.10.10.2330">
    <property type="match status" value="1"/>
</dbReference>
<dbReference type="Proteomes" id="UP000614601">
    <property type="component" value="Unassembled WGS sequence"/>
</dbReference>
<evidence type="ECO:0000256" key="6">
    <source>
        <dbReference type="ARBA" id="ARBA00022490"/>
    </source>
</evidence>
<protein>
    <recommendedName>
        <fullName evidence="5">phenylalanine--tRNA ligase</fullName>
        <ecNumber evidence="5">6.1.1.20</ecNumber>
    </recommendedName>
    <alternativeName>
        <fullName evidence="14">Phenylalanyl-tRNA synthetase alpha subunit</fullName>
    </alternativeName>
</protein>
<evidence type="ECO:0000256" key="4">
    <source>
        <dbReference type="ARBA" id="ARBA00011209"/>
    </source>
</evidence>
<dbReference type="GO" id="GO:0005829">
    <property type="term" value="C:cytosol"/>
    <property type="evidence" value="ECO:0007669"/>
    <property type="project" value="TreeGrafter"/>
</dbReference>
<evidence type="ECO:0000256" key="14">
    <source>
        <dbReference type="ARBA" id="ARBA00030612"/>
    </source>
</evidence>
<dbReference type="AlphaFoldDB" id="A0A811LMT5"/>
<evidence type="ECO:0000259" key="17">
    <source>
        <dbReference type="PROSITE" id="PS50862"/>
    </source>
</evidence>
<keyword evidence="8" id="KW-0479">Metal-binding</keyword>
<dbReference type="GO" id="GO:0046872">
    <property type="term" value="F:metal ion binding"/>
    <property type="evidence" value="ECO:0007669"/>
    <property type="project" value="UniProtKB-KW"/>
</dbReference>
<comment type="subcellular location">
    <subcellularLocation>
        <location evidence="2">Cytoplasm</location>
    </subcellularLocation>
</comment>
<dbReference type="InterPro" id="IPR002319">
    <property type="entry name" value="Phenylalanyl-tRNA_Synthase"/>
</dbReference>
<dbReference type="PROSITE" id="PS50862">
    <property type="entry name" value="AA_TRNA_LIGASE_II"/>
    <property type="match status" value="1"/>
</dbReference>
<dbReference type="NCBIfam" id="TIGR00468">
    <property type="entry name" value="pheS"/>
    <property type="match status" value="1"/>
</dbReference>
<gene>
    <name evidence="18" type="ORF">BOKJ2_LOCUS12666</name>
</gene>
<dbReference type="EMBL" id="CAJFDH010000006">
    <property type="protein sequence ID" value="CAD5228414.1"/>
    <property type="molecule type" value="Genomic_DNA"/>
</dbReference>
<feature type="coiled-coil region" evidence="16">
    <location>
        <begin position="227"/>
        <end position="261"/>
    </location>
</feature>
<dbReference type="InterPro" id="IPR004529">
    <property type="entry name" value="Phe-tRNA-synth_IIc_asu"/>
</dbReference>
<evidence type="ECO:0000256" key="2">
    <source>
        <dbReference type="ARBA" id="ARBA00004496"/>
    </source>
</evidence>
<keyword evidence="10" id="KW-0067">ATP-binding</keyword>
<accession>A0A811LMT5</accession>
<evidence type="ECO:0000256" key="1">
    <source>
        <dbReference type="ARBA" id="ARBA00001946"/>
    </source>
</evidence>
<dbReference type="Pfam" id="PF18552">
    <property type="entry name" value="PheRS_DBD1"/>
    <property type="match status" value="1"/>
</dbReference>
<reference evidence="18" key="1">
    <citation type="submission" date="2020-09" db="EMBL/GenBank/DDBJ databases">
        <authorList>
            <person name="Kikuchi T."/>
        </authorList>
    </citation>
    <scope>NUCLEOTIDE SEQUENCE</scope>
    <source>
        <strain evidence="18">SH1</strain>
    </source>
</reference>
<evidence type="ECO:0000256" key="16">
    <source>
        <dbReference type="SAM" id="Coils"/>
    </source>
</evidence>
<evidence type="ECO:0000256" key="13">
    <source>
        <dbReference type="ARBA" id="ARBA00023146"/>
    </source>
</evidence>
<sequence>MEDSLPILNEILASQSYIYGFTPTSLDRIAFSRLKTVPQTLVHLNRWHRHLKSFSSTELDRFENVKPSNGLGRLGFLKENDAIRSNEVKSEQKPLKMTVSDGQTAAENLPEVLLSVLDKAGEFDTSKLAEELKLDHNKVIGAVKSLLSHENLIDTKDRQIKQFALSGEGKEISDQGSHEYRVFQEIGADGVPQKQIVDLSFGKIGMSKALANKWIALDKSASPPKLVRKVEQVKDEVREALLALKNNEDVAQAVLDQLKKRKLISETTIKALIVTKGDAFTVNLEKPEVDITAEMIATGSWKDKTFKKYNFEALGVPPPAGHLHPLLKVRSEFREIFFQMGFTEMATNKYVESSFWNFDALFQPQMHPARDAHDTFFLKDPAVSTEFPQGYLERVKKVHSEGGYGSVGYKYDWKIEEAQKNVLRTHTTAVSARQLYQLAQNGFKPSKYFSIDRVFRNETLDATHLAEFHQVEGVVAERNLSLAHVIGLFTEFFRKCGIENLRFKHTYNPYTEPSMEIYAYHDGLKKWVEIGNSGLFRPEMLLPMGLPPDVNVAGFGLSLERPTMIRYGISNIRELFGHKIDLNMVYKNPVCRLEKK</sequence>
<evidence type="ECO:0000256" key="11">
    <source>
        <dbReference type="ARBA" id="ARBA00022842"/>
    </source>
</evidence>
<evidence type="ECO:0000313" key="18">
    <source>
        <dbReference type="EMBL" id="CAD5228414.1"/>
    </source>
</evidence>
<dbReference type="GO" id="GO:0009328">
    <property type="term" value="C:phenylalanine-tRNA ligase complex"/>
    <property type="evidence" value="ECO:0007669"/>
    <property type="project" value="TreeGrafter"/>
</dbReference>
<keyword evidence="6" id="KW-0963">Cytoplasm</keyword>
<dbReference type="Gene3D" id="3.30.1370.240">
    <property type="match status" value="1"/>
</dbReference>
<dbReference type="Proteomes" id="UP000783686">
    <property type="component" value="Unassembled WGS sequence"/>
</dbReference>
<dbReference type="Pfam" id="PF18553">
    <property type="entry name" value="PheRS_DBD3"/>
    <property type="match status" value="1"/>
</dbReference>
<dbReference type="PANTHER" id="PTHR11538:SF40">
    <property type="entry name" value="PHENYLALANINE--TRNA LIGASE ALPHA SUBUNIT"/>
    <property type="match status" value="1"/>
</dbReference>
<keyword evidence="19" id="KW-1185">Reference proteome</keyword>
<evidence type="ECO:0000313" key="19">
    <source>
        <dbReference type="Proteomes" id="UP000614601"/>
    </source>
</evidence>
<evidence type="ECO:0000256" key="7">
    <source>
        <dbReference type="ARBA" id="ARBA00022598"/>
    </source>
</evidence>
<dbReference type="GO" id="GO:0006432">
    <property type="term" value="P:phenylalanyl-tRNA aminoacylation"/>
    <property type="evidence" value="ECO:0007669"/>
    <property type="project" value="InterPro"/>
</dbReference>
<comment type="catalytic activity">
    <reaction evidence="15">
        <text>tRNA(Phe) + L-phenylalanine + ATP = L-phenylalanyl-tRNA(Phe) + AMP + diphosphate + H(+)</text>
        <dbReference type="Rhea" id="RHEA:19413"/>
        <dbReference type="Rhea" id="RHEA-COMP:9668"/>
        <dbReference type="Rhea" id="RHEA-COMP:9699"/>
        <dbReference type="ChEBI" id="CHEBI:15378"/>
        <dbReference type="ChEBI" id="CHEBI:30616"/>
        <dbReference type="ChEBI" id="CHEBI:33019"/>
        <dbReference type="ChEBI" id="CHEBI:58095"/>
        <dbReference type="ChEBI" id="CHEBI:78442"/>
        <dbReference type="ChEBI" id="CHEBI:78531"/>
        <dbReference type="ChEBI" id="CHEBI:456215"/>
        <dbReference type="EC" id="6.1.1.20"/>
    </reaction>
</comment>
<feature type="domain" description="Aminoacyl-transfer RNA synthetases class-II family profile" evidence="17">
    <location>
        <begin position="328"/>
        <end position="589"/>
    </location>
</feature>
<dbReference type="NCBIfam" id="NF003210">
    <property type="entry name" value="PRK04172.1"/>
    <property type="match status" value="1"/>
</dbReference>
<comment type="cofactor">
    <cofactor evidence="1">
        <name>Mg(2+)</name>
        <dbReference type="ChEBI" id="CHEBI:18420"/>
    </cofactor>
</comment>
<comment type="subunit">
    <text evidence="4">Tetramer of two alpha and two beta subunits.</text>
</comment>
<keyword evidence="16" id="KW-0175">Coiled coil</keyword>
<name>A0A811LMT5_9BILA</name>
<dbReference type="EMBL" id="CAJFCW020000006">
    <property type="protein sequence ID" value="CAG9124443.1"/>
    <property type="molecule type" value="Genomic_DNA"/>
</dbReference>
<dbReference type="SUPFAM" id="SSF47616">
    <property type="entry name" value="GST C-terminal domain-like"/>
    <property type="match status" value="1"/>
</dbReference>
<dbReference type="SUPFAM" id="SSF55681">
    <property type="entry name" value="Class II aaRS and biotin synthetases"/>
    <property type="match status" value="1"/>
</dbReference>
<dbReference type="InterPro" id="IPR040724">
    <property type="entry name" value="PheRS_DBD1"/>
</dbReference>
<evidence type="ECO:0000256" key="8">
    <source>
        <dbReference type="ARBA" id="ARBA00022723"/>
    </source>
</evidence>
<keyword evidence="7" id="KW-0436">Ligase</keyword>
<dbReference type="PANTHER" id="PTHR11538">
    <property type="entry name" value="PHENYLALANYL-TRNA SYNTHETASE"/>
    <property type="match status" value="1"/>
</dbReference>
<dbReference type="GO" id="GO:0005524">
    <property type="term" value="F:ATP binding"/>
    <property type="evidence" value="ECO:0007669"/>
    <property type="project" value="UniProtKB-KW"/>
</dbReference>
<evidence type="ECO:0000256" key="5">
    <source>
        <dbReference type="ARBA" id="ARBA00012814"/>
    </source>
</evidence>
<evidence type="ECO:0000256" key="12">
    <source>
        <dbReference type="ARBA" id="ARBA00022917"/>
    </source>
</evidence>
<dbReference type="EC" id="6.1.1.20" evidence="5"/>
<dbReference type="GO" id="GO:0000049">
    <property type="term" value="F:tRNA binding"/>
    <property type="evidence" value="ECO:0007669"/>
    <property type="project" value="InterPro"/>
</dbReference>
<dbReference type="InterPro" id="IPR006195">
    <property type="entry name" value="aa-tRNA-synth_II"/>
</dbReference>
<dbReference type="InterPro" id="IPR036282">
    <property type="entry name" value="Glutathione-S-Trfase_C_sf"/>
</dbReference>
<evidence type="ECO:0000256" key="10">
    <source>
        <dbReference type="ARBA" id="ARBA00022840"/>
    </source>
</evidence>
<dbReference type="Gene3D" id="3.30.930.10">
    <property type="entry name" value="Bira Bifunctional Protein, Domain 2"/>
    <property type="match status" value="1"/>
</dbReference>
<comment type="similarity">
    <text evidence="3">Belongs to the class-II aminoacyl-tRNA synthetase family. Phe-tRNA synthetase alpha subunit type 2 subfamily.</text>
</comment>
<dbReference type="OrthoDB" id="238316at2759"/>
<organism evidence="18 19">
    <name type="scientific">Bursaphelenchus okinawaensis</name>
    <dbReference type="NCBI Taxonomy" id="465554"/>
    <lineage>
        <taxon>Eukaryota</taxon>
        <taxon>Metazoa</taxon>
        <taxon>Ecdysozoa</taxon>
        <taxon>Nematoda</taxon>
        <taxon>Chromadorea</taxon>
        <taxon>Rhabditida</taxon>
        <taxon>Tylenchina</taxon>
        <taxon>Tylenchomorpha</taxon>
        <taxon>Aphelenchoidea</taxon>
        <taxon>Aphelenchoididae</taxon>
        <taxon>Bursaphelenchus</taxon>
    </lineage>
</organism>
<dbReference type="InterPro" id="IPR040725">
    <property type="entry name" value="PheRS_DBD3"/>
</dbReference>
<dbReference type="FunFam" id="3.30.930.10:FF:000033">
    <property type="entry name" value="Phenylalanine--tRNA ligase alpha subunit"/>
    <property type="match status" value="1"/>
</dbReference>
<dbReference type="InterPro" id="IPR045864">
    <property type="entry name" value="aa-tRNA-synth_II/BPL/LPL"/>
</dbReference>
<evidence type="ECO:0000256" key="9">
    <source>
        <dbReference type="ARBA" id="ARBA00022741"/>
    </source>
</evidence>
<dbReference type="Pfam" id="PF01409">
    <property type="entry name" value="tRNA-synt_2d"/>
    <property type="match status" value="1"/>
</dbReference>
<evidence type="ECO:0000256" key="15">
    <source>
        <dbReference type="ARBA" id="ARBA00049255"/>
    </source>
</evidence>
<dbReference type="GO" id="GO:0004826">
    <property type="term" value="F:phenylalanine-tRNA ligase activity"/>
    <property type="evidence" value="ECO:0007669"/>
    <property type="project" value="UniProtKB-EC"/>
</dbReference>
<dbReference type="Gene3D" id="1.10.10.2320">
    <property type="match status" value="1"/>
</dbReference>
<dbReference type="CDD" id="cd00496">
    <property type="entry name" value="PheRS_alpha_core"/>
    <property type="match status" value="1"/>
</dbReference>
<comment type="caution">
    <text evidence="18">The sequence shown here is derived from an EMBL/GenBank/DDBJ whole genome shotgun (WGS) entry which is preliminary data.</text>
</comment>
<keyword evidence="13" id="KW-0030">Aminoacyl-tRNA synthetase</keyword>